<dbReference type="STRING" id="1314674.A0A0D7BQ98"/>
<dbReference type="OrthoDB" id="6431331at2759"/>
<keyword evidence="1" id="KW-0812">Transmembrane</keyword>
<evidence type="ECO:0000313" key="2">
    <source>
        <dbReference type="EMBL" id="KIY72405.1"/>
    </source>
</evidence>
<reference evidence="2 3" key="1">
    <citation type="journal article" date="2015" name="Fungal Genet. Biol.">
        <title>Evolution of novel wood decay mechanisms in Agaricales revealed by the genome sequences of Fistulina hepatica and Cylindrobasidium torrendii.</title>
        <authorList>
            <person name="Floudas D."/>
            <person name="Held B.W."/>
            <person name="Riley R."/>
            <person name="Nagy L.G."/>
            <person name="Koehler G."/>
            <person name="Ransdell A.S."/>
            <person name="Younus H."/>
            <person name="Chow J."/>
            <person name="Chiniquy J."/>
            <person name="Lipzen A."/>
            <person name="Tritt A."/>
            <person name="Sun H."/>
            <person name="Haridas S."/>
            <person name="LaButti K."/>
            <person name="Ohm R.A."/>
            <person name="Kues U."/>
            <person name="Blanchette R.A."/>
            <person name="Grigoriev I.V."/>
            <person name="Minto R.E."/>
            <person name="Hibbett D.S."/>
        </authorList>
    </citation>
    <scope>NUCLEOTIDE SEQUENCE [LARGE SCALE GENOMIC DNA]</scope>
    <source>
        <strain evidence="2 3">FP15055 ss-10</strain>
    </source>
</reference>
<feature type="transmembrane region" description="Helical" evidence="1">
    <location>
        <begin position="248"/>
        <end position="265"/>
    </location>
</feature>
<keyword evidence="1" id="KW-0472">Membrane</keyword>
<evidence type="ECO:0000256" key="1">
    <source>
        <dbReference type="SAM" id="Phobius"/>
    </source>
</evidence>
<dbReference type="InterPro" id="IPR029058">
    <property type="entry name" value="AB_hydrolase_fold"/>
</dbReference>
<feature type="transmembrane region" description="Helical" evidence="1">
    <location>
        <begin position="41"/>
        <end position="59"/>
    </location>
</feature>
<dbReference type="SUPFAM" id="SSF53474">
    <property type="entry name" value="alpha/beta-Hydrolases"/>
    <property type="match status" value="1"/>
</dbReference>
<sequence>MIGQSLFAYVGIRLAIAFLRLICPASFAWVAAFSFYRHPPISPWIALLAVPEVVFFFIARARKPVVQQRSAYIPDRLSKAERTELFYHCMQSPLRVLKWFRTTDPNFIHRENMIDWLLWAFFDVKSEAVEKEEIVEWRDEIEAYVQQIESILGRKFTVGRNPDATPMRLNIDPSGALHKPLLWYIIVAGLDLVTATVLYSNGFIHHSPQKWFAVVPTRPWSIFSRPSVSTHLPYWYRPHRSKTKKPLIFMHGIGIGLLPYTIWMSEMDPEVGILLVETLPISTRMTGMSVLPRPIFLEEFYRITKSLGIKEAVLASHSYGTILAAHILQSQRQARPSRLPTRITGYCYIDPIPFLLHYPDIIYNFLYRQPTHANEWLLWFFASVDPDIERALRKHFFWTENVLFRDDLIGENVAVVLSGEDQVVPSSEVWKYLTGRRSKKTEKAEGGGDDGPLDDEERWVNEKGDLEVLTYPHADHATIFHSRVKRDGVRQIIERLARQ</sequence>
<evidence type="ECO:0000313" key="3">
    <source>
        <dbReference type="Proteomes" id="UP000054007"/>
    </source>
</evidence>
<dbReference type="PANTHER" id="PTHR37471:SF1">
    <property type="entry name" value="AB HYDROLASE-1 DOMAIN-CONTAINING PROTEIN"/>
    <property type="match status" value="1"/>
</dbReference>
<proteinExistence type="predicted"/>
<accession>A0A0D7BQ98</accession>
<gene>
    <name evidence="2" type="ORF">CYLTODRAFT_388782</name>
</gene>
<feature type="transmembrane region" description="Helical" evidence="1">
    <location>
        <begin position="12"/>
        <end position="35"/>
    </location>
</feature>
<keyword evidence="1" id="KW-1133">Transmembrane helix</keyword>
<organism evidence="2 3">
    <name type="scientific">Cylindrobasidium torrendii FP15055 ss-10</name>
    <dbReference type="NCBI Taxonomy" id="1314674"/>
    <lineage>
        <taxon>Eukaryota</taxon>
        <taxon>Fungi</taxon>
        <taxon>Dikarya</taxon>
        <taxon>Basidiomycota</taxon>
        <taxon>Agaricomycotina</taxon>
        <taxon>Agaricomycetes</taxon>
        <taxon>Agaricomycetidae</taxon>
        <taxon>Agaricales</taxon>
        <taxon>Marasmiineae</taxon>
        <taxon>Physalacriaceae</taxon>
        <taxon>Cylindrobasidium</taxon>
    </lineage>
</organism>
<dbReference type="PANTHER" id="PTHR37471">
    <property type="entry name" value="UNNAMED PRODUCT"/>
    <property type="match status" value="1"/>
</dbReference>
<dbReference type="EMBL" id="KN880444">
    <property type="protein sequence ID" value="KIY72405.1"/>
    <property type="molecule type" value="Genomic_DNA"/>
</dbReference>
<protein>
    <recommendedName>
        <fullName evidence="4">AB hydrolase-1 domain-containing protein</fullName>
    </recommendedName>
</protein>
<dbReference type="Gene3D" id="3.40.50.1820">
    <property type="entry name" value="alpha/beta hydrolase"/>
    <property type="match status" value="1"/>
</dbReference>
<dbReference type="Proteomes" id="UP000054007">
    <property type="component" value="Unassembled WGS sequence"/>
</dbReference>
<keyword evidence="3" id="KW-1185">Reference proteome</keyword>
<dbReference type="AlphaFoldDB" id="A0A0D7BQ98"/>
<evidence type="ECO:0008006" key="4">
    <source>
        <dbReference type="Google" id="ProtNLM"/>
    </source>
</evidence>
<name>A0A0D7BQ98_9AGAR</name>